<dbReference type="SMART" id="SM00198">
    <property type="entry name" value="SCP"/>
    <property type="match status" value="1"/>
</dbReference>
<dbReference type="InterPro" id="IPR035940">
    <property type="entry name" value="CAP_sf"/>
</dbReference>
<dbReference type="SUPFAM" id="SSF55797">
    <property type="entry name" value="PR-1-like"/>
    <property type="match status" value="1"/>
</dbReference>
<reference evidence="3 4" key="1">
    <citation type="submission" date="2019-10" db="EMBL/GenBank/DDBJ databases">
        <authorList>
            <person name="Palmer J.M."/>
        </authorList>
    </citation>
    <scope>NUCLEOTIDE SEQUENCE [LARGE SCALE GENOMIC DNA]</scope>
    <source>
        <strain evidence="3 4">TWF730</strain>
    </source>
</reference>
<dbReference type="Gene3D" id="3.40.33.10">
    <property type="entry name" value="CAP"/>
    <property type="match status" value="1"/>
</dbReference>
<comment type="caution">
    <text evidence="3">The sequence shown here is derived from an EMBL/GenBank/DDBJ whole genome shotgun (WGS) entry which is preliminary data.</text>
</comment>
<name>A0AAV9U0P3_9PEZI</name>
<dbReference type="InterPro" id="IPR014044">
    <property type="entry name" value="CAP_dom"/>
</dbReference>
<evidence type="ECO:0000259" key="2">
    <source>
        <dbReference type="SMART" id="SM00198"/>
    </source>
</evidence>
<gene>
    <name evidence="3" type="ORF">TWF730_004474</name>
</gene>
<keyword evidence="1" id="KW-0732">Signal</keyword>
<dbReference type="InterPro" id="IPR001283">
    <property type="entry name" value="CRISP-related"/>
</dbReference>
<organism evidence="3 4">
    <name type="scientific">Orbilia blumenaviensis</name>
    <dbReference type="NCBI Taxonomy" id="1796055"/>
    <lineage>
        <taxon>Eukaryota</taxon>
        <taxon>Fungi</taxon>
        <taxon>Dikarya</taxon>
        <taxon>Ascomycota</taxon>
        <taxon>Pezizomycotina</taxon>
        <taxon>Orbiliomycetes</taxon>
        <taxon>Orbiliales</taxon>
        <taxon>Orbiliaceae</taxon>
        <taxon>Orbilia</taxon>
    </lineage>
</organism>
<protein>
    <recommendedName>
        <fullName evidence="2">SCP domain-containing protein</fullName>
    </recommendedName>
</protein>
<evidence type="ECO:0000256" key="1">
    <source>
        <dbReference type="SAM" id="SignalP"/>
    </source>
</evidence>
<accession>A0AAV9U0P3</accession>
<dbReference type="PANTHER" id="PTHR10334">
    <property type="entry name" value="CYSTEINE-RICH SECRETORY PROTEIN-RELATED"/>
    <property type="match status" value="1"/>
</dbReference>
<feature type="domain" description="SCP" evidence="2">
    <location>
        <begin position="55"/>
        <end position="182"/>
    </location>
</feature>
<sequence length="209" mass="23021">MLPRGILVFIFAALGLVSGVFSLENVHDFVQDVNAVQSTGDGPGGPPKVNFDSLGNLQLAIARINAYRKIHQVPDVHWNSSLAQYAANVAYPCKFRGSNGPYGEILAGSTTVTNPEWYIWFLYGEGKDYDFKNPKINDPATKRFSQIIWGGSKWVGCAFVDGCPELRYQLWCEFAPKGNVGSQLAYRNNVKPADRTQTVPGMPPTTTNM</sequence>
<dbReference type="AlphaFoldDB" id="A0AAV9U0P3"/>
<dbReference type="Pfam" id="PF00188">
    <property type="entry name" value="CAP"/>
    <property type="match status" value="1"/>
</dbReference>
<evidence type="ECO:0000313" key="3">
    <source>
        <dbReference type="EMBL" id="KAK6331392.1"/>
    </source>
</evidence>
<proteinExistence type="predicted"/>
<feature type="signal peptide" evidence="1">
    <location>
        <begin position="1"/>
        <end position="22"/>
    </location>
</feature>
<dbReference type="Proteomes" id="UP001373714">
    <property type="component" value="Unassembled WGS sequence"/>
</dbReference>
<dbReference type="EMBL" id="JAVHNS010000018">
    <property type="protein sequence ID" value="KAK6331392.1"/>
    <property type="molecule type" value="Genomic_DNA"/>
</dbReference>
<keyword evidence="4" id="KW-1185">Reference proteome</keyword>
<feature type="chain" id="PRO_5043339728" description="SCP domain-containing protein" evidence="1">
    <location>
        <begin position="23"/>
        <end position="209"/>
    </location>
</feature>
<evidence type="ECO:0000313" key="4">
    <source>
        <dbReference type="Proteomes" id="UP001373714"/>
    </source>
</evidence>